<evidence type="ECO:0000256" key="8">
    <source>
        <dbReference type="HAMAP-Rule" id="MF_00423"/>
    </source>
</evidence>
<feature type="modified residue" description="N6-(pyridoxal phosphate)lysine" evidence="8 9">
    <location>
        <position position="296"/>
    </location>
</feature>
<dbReference type="NCBIfam" id="TIGR00474">
    <property type="entry name" value="selA"/>
    <property type="match status" value="1"/>
</dbReference>
<evidence type="ECO:0000256" key="9">
    <source>
        <dbReference type="PIRSR" id="PIRSR618319-50"/>
    </source>
</evidence>
<dbReference type="EC" id="2.9.1.1" evidence="8"/>
<evidence type="ECO:0000256" key="3">
    <source>
        <dbReference type="ARBA" id="ARBA00022679"/>
    </source>
</evidence>
<dbReference type="SUPFAM" id="SSF53383">
    <property type="entry name" value="PLP-dependent transferases"/>
    <property type="match status" value="1"/>
</dbReference>
<dbReference type="AlphaFoldDB" id="H6LB56"/>
<evidence type="ECO:0000259" key="10">
    <source>
        <dbReference type="Pfam" id="PF12390"/>
    </source>
</evidence>
<dbReference type="GO" id="GO:0004125">
    <property type="term" value="F:L-seryl-tRNA(Sec) selenium transferase activity"/>
    <property type="evidence" value="ECO:0007669"/>
    <property type="project" value="UniProtKB-UniRule"/>
</dbReference>
<protein>
    <recommendedName>
        <fullName evidence="8">L-seryl-tRNA(Sec) selenium transferase</fullName>
        <ecNumber evidence="8">2.9.1.1</ecNumber>
    </recommendedName>
    <alternativeName>
        <fullName evidence="8">Selenocysteine synthase</fullName>
        <shortName evidence="8">Sec synthase</shortName>
    </alternativeName>
    <alternativeName>
        <fullName evidence="8">Selenocysteinyl-tRNA(Sec) synthase</fullName>
    </alternativeName>
</protein>
<evidence type="ECO:0000313" key="12">
    <source>
        <dbReference type="Proteomes" id="UP000007177"/>
    </source>
</evidence>
<comment type="cofactor">
    <cofactor evidence="1 8 9">
        <name>pyridoxal 5'-phosphate</name>
        <dbReference type="ChEBI" id="CHEBI:597326"/>
    </cofactor>
</comment>
<feature type="domain" description="L-seryl-tRNA selenium transferase N-terminal" evidence="10">
    <location>
        <begin position="8"/>
        <end position="47"/>
    </location>
</feature>
<sequence>MVGKINSLRAIPKIDDLLKDDKMIAATTAHGNAVVVDCARACVNKLRDQLLSRTQIEPFDEEQLLAEIETQIRQETQLHLRPVINGTGIILHTNLGRAVLSEAAAQAAYEVATNYSTLEYDWITGERGSRYSHVDFLLEKLCGCEAAMVVNNNAAAVLLVLSTMAKNKEVVISRGELVEIGGSFRVPEVMAQSGAILVEVGSTNKTKKADYVKAIVSDKTGALLKVHTSNYKIMGFTEAVSLAELAEIGKNNNIPVIYDLGSGGFFKLAESLLGDEPNVFESMKSGADIICFSGDKLLGGPQAGIIIGNKKYIEAMKKNPLTRALRVDKMTLAALEATLRLYLDTEKAQKEIPLLSQLSITKEMLFEKAQKFVALLKQFSSLTTEIVEENGQVGGGAMPNQMIPSVCVILKVNGLSANALDQKFNQAEIPIIGRIRKDQYLLDMRTIKSREFEMISKTIEKLLV</sequence>
<name>H6LB56_ACEWD</name>
<dbReference type="HAMAP" id="MF_00423">
    <property type="entry name" value="SelA"/>
    <property type="match status" value="1"/>
</dbReference>
<comment type="function">
    <text evidence="8">Converts seryl-tRNA(Sec) to selenocysteinyl-tRNA(Sec) required for selenoprotein biosynthesis.</text>
</comment>
<dbReference type="GO" id="GO:0001717">
    <property type="term" value="P:conversion of seryl-tRNAsec to selenocys-tRNAsec"/>
    <property type="evidence" value="ECO:0007669"/>
    <property type="project" value="UniProtKB-UniRule"/>
</dbReference>
<evidence type="ECO:0000256" key="5">
    <source>
        <dbReference type="ARBA" id="ARBA00022917"/>
    </source>
</evidence>
<evidence type="ECO:0000256" key="2">
    <source>
        <dbReference type="ARBA" id="ARBA00022490"/>
    </source>
</evidence>
<evidence type="ECO:0000256" key="1">
    <source>
        <dbReference type="ARBA" id="ARBA00001933"/>
    </source>
</evidence>
<dbReference type="HOGENOM" id="CLU_038142_1_0_9"/>
<dbReference type="GO" id="GO:0001514">
    <property type="term" value="P:selenocysteine incorporation"/>
    <property type="evidence" value="ECO:0007669"/>
    <property type="project" value="UniProtKB-UniRule"/>
</dbReference>
<dbReference type="UniPathway" id="UPA00906">
    <property type="reaction ID" value="UER00896"/>
</dbReference>
<dbReference type="InterPro" id="IPR004534">
    <property type="entry name" value="SelA_trans"/>
</dbReference>
<dbReference type="Gene3D" id="3.90.1150.180">
    <property type="match status" value="1"/>
</dbReference>
<evidence type="ECO:0000256" key="7">
    <source>
        <dbReference type="ARBA" id="ARBA00044507"/>
    </source>
</evidence>
<accession>H6LB56</accession>
<evidence type="ECO:0000313" key="11">
    <source>
        <dbReference type="EMBL" id="AFA47608.1"/>
    </source>
</evidence>
<comment type="pathway">
    <text evidence="8">Aminoacyl-tRNA biosynthesis; selenocysteinyl-tRNA(Sec) biosynthesis; selenocysteinyl-tRNA(Sec) from L-seryl-tRNA(Sec) (bacterial route): step 1/1.</text>
</comment>
<reference evidence="11 12" key="2">
    <citation type="journal article" date="2012" name="PLoS ONE">
        <title>An ancient pathway combining carbon dioxide fixation with the generation and utilization of a sodium ion gradient for ATP synthesis.</title>
        <authorList>
            <person name="Poehlein A."/>
            <person name="Schmidt S."/>
            <person name="Kaster A.K."/>
            <person name="Goenrich M."/>
            <person name="Vollmers J."/>
            <person name="Thurmer A."/>
            <person name="Bertsch J."/>
            <person name="Schuchmann K."/>
            <person name="Voigt B."/>
            <person name="Hecker M."/>
            <person name="Daniel R."/>
            <person name="Thauer R.K."/>
            <person name="Gottschalk G."/>
            <person name="Muller V."/>
        </authorList>
    </citation>
    <scope>NUCLEOTIDE SEQUENCE [LARGE SCALE GENOMIC DNA]</scope>
    <source>
        <strain evidence="12">ATCC 29683 / DSM 1030 / JCM 2381 / KCTC 1655 / WB1</strain>
    </source>
</reference>
<keyword evidence="4 8" id="KW-0663">Pyridoxal phosphate</keyword>
<evidence type="ECO:0000256" key="4">
    <source>
        <dbReference type="ARBA" id="ARBA00022898"/>
    </source>
</evidence>
<dbReference type="GO" id="GO:0005737">
    <property type="term" value="C:cytoplasm"/>
    <property type="evidence" value="ECO:0007669"/>
    <property type="project" value="UniProtKB-SubCell"/>
</dbReference>
<keyword evidence="12" id="KW-1185">Reference proteome</keyword>
<comment type="catalytic activity">
    <reaction evidence="8">
        <text>L-seryl-tRNA(Sec) + selenophosphate + H(+) = L-selenocysteinyl-tRNA(Sec) + phosphate</text>
        <dbReference type="Rhea" id="RHEA:22728"/>
        <dbReference type="Rhea" id="RHEA-COMP:9742"/>
        <dbReference type="Rhea" id="RHEA-COMP:9743"/>
        <dbReference type="ChEBI" id="CHEBI:15378"/>
        <dbReference type="ChEBI" id="CHEBI:16144"/>
        <dbReference type="ChEBI" id="CHEBI:43474"/>
        <dbReference type="ChEBI" id="CHEBI:78533"/>
        <dbReference type="ChEBI" id="CHEBI:78573"/>
        <dbReference type="EC" id="2.9.1.1"/>
    </reaction>
</comment>
<evidence type="ECO:0000256" key="6">
    <source>
        <dbReference type="ARBA" id="ARBA00023266"/>
    </source>
</evidence>
<proteinExistence type="inferred from homology"/>
<dbReference type="eggNOG" id="COG1921">
    <property type="taxonomic scope" value="Bacteria"/>
</dbReference>
<dbReference type="InterPro" id="IPR015424">
    <property type="entry name" value="PyrdxlP-dep_Trfase"/>
</dbReference>
<dbReference type="Gene3D" id="3.40.640.10">
    <property type="entry name" value="Type I PLP-dependent aspartate aminotransferase-like (Major domain)"/>
    <property type="match status" value="1"/>
</dbReference>
<comment type="subcellular location">
    <subcellularLocation>
        <location evidence="8">Cytoplasm</location>
    </subcellularLocation>
</comment>
<dbReference type="InterPro" id="IPR018319">
    <property type="entry name" value="SelA-like"/>
</dbReference>
<dbReference type="RefSeq" id="WP_014355211.1">
    <property type="nucleotide sequence ID" value="NC_016894.1"/>
</dbReference>
<dbReference type="OrthoDB" id="9787096at2"/>
<dbReference type="STRING" id="931626.Awo_c08150"/>
<dbReference type="Proteomes" id="UP000007177">
    <property type="component" value="Chromosome"/>
</dbReference>
<organism evidence="11 12">
    <name type="scientific">Acetobacterium woodii (strain ATCC 29683 / DSM 1030 / JCM 2381 / KCTC 1655 / WB1)</name>
    <dbReference type="NCBI Taxonomy" id="931626"/>
    <lineage>
        <taxon>Bacteria</taxon>
        <taxon>Bacillati</taxon>
        <taxon>Bacillota</taxon>
        <taxon>Clostridia</taxon>
        <taxon>Eubacteriales</taxon>
        <taxon>Eubacteriaceae</taxon>
        <taxon>Acetobacterium</taxon>
    </lineage>
</organism>
<dbReference type="KEGG" id="awo:Awo_c08150"/>
<dbReference type="InterPro" id="IPR025862">
    <property type="entry name" value="SelA_trans_N_dom"/>
</dbReference>
<reference evidence="12" key="1">
    <citation type="submission" date="2011-07" db="EMBL/GenBank/DDBJ databases">
        <title>Complete genome sequence of Acetobacterium woodii.</title>
        <authorList>
            <person name="Poehlein A."/>
            <person name="Schmidt S."/>
            <person name="Kaster A.-K."/>
            <person name="Goenrich M."/>
            <person name="Vollmers J."/>
            <person name="Thuermer A."/>
            <person name="Gottschalk G."/>
            <person name="Thauer R.K."/>
            <person name="Daniel R."/>
            <person name="Mueller V."/>
        </authorList>
    </citation>
    <scope>NUCLEOTIDE SEQUENCE [LARGE SCALE GENOMIC DNA]</scope>
    <source>
        <strain evidence="12">ATCC 29683 / DSM 1030 / JCM 2381 / KCTC 1655 / WB1</strain>
    </source>
</reference>
<keyword evidence="5 8" id="KW-0648">Protein biosynthesis</keyword>
<dbReference type="EMBL" id="CP002987">
    <property type="protein sequence ID" value="AFA47608.1"/>
    <property type="molecule type" value="Genomic_DNA"/>
</dbReference>
<dbReference type="PANTHER" id="PTHR32328:SF0">
    <property type="entry name" value="L-SERYL-TRNA(SEC) SELENIUM TRANSFERASE"/>
    <property type="match status" value="1"/>
</dbReference>
<keyword evidence="3 8" id="KW-0808">Transferase</keyword>
<keyword evidence="2 8" id="KW-0963">Cytoplasm</keyword>
<gene>
    <name evidence="8 11" type="primary">selA</name>
    <name evidence="11" type="ordered locus">Awo_c08150</name>
</gene>
<comment type="similarity">
    <text evidence="7 8">Belongs to the SelA family.</text>
</comment>
<dbReference type="InterPro" id="IPR015421">
    <property type="entry name" value="PyrdxlP-dep_Trfase_major"/>
</dbReference>
<dbReference type="Pfam" id="PF03841">
    <property type="entry name" value="SelA"/>
    <property type="match status" value="1"/>
</dbReference>
<dbReference type="PANTHER" id="PTHR32328">
    <property type="entry name" value="L-SERYL-TRNA(SEC) SELENIUM TRANSFERASE"/>
    <property type="match status" value="1"/>
</dbReference>
<keyword evidence="6 8" id="KW-0711">Selenium</keyword>
<dbReference type="Pfam" id="PF12390">
    <property type="entry name" value="Se-cys_synth_N"/>
    <property type="match status" value="1"/>
</dbReference>